<dbReference type="GO" id="GO:0016491">
    <property type="term" value="F:oxidoreductase activity"/>
    <property type="evidence" value="ECO:0007669"/>
    <property type="project" value="UniProtKB-KW"/>
</dbReference>
<name>A0A4R5LVH6_9GAMM</name>
<dbReference type="InterPro" id="IPR011032">
    <property type="entry name" value="GroES-like_sf"/>
</dbReference>
<reference evidence="3 4" key="1">
    <citation type="submission" date="2019-03" db="EMBL/GenBank/DDBJ databases">
        <title>Seongchinamella monodicae gen. nov., sp. nov., a novel member of the Gammaproteobacteria isolated from a tidal mudflat of beach.</title>
        <authorList>
            <person name="Yang H.G."/>
            <person name="Kang J.W."/>
            <person name="Lee S.D."/>
        </authorList>
    </citation>
    <scope>NUCLEOTIDE SEQUENCE [LARGE SCALE GENOMIC DNA]</scope>
    <source>
        <strain evidence="3 4">GH4-78</strain>
    </source>
</reference>
<dbReference type="InterPro" id="IPR013154">
    <property type="entry name" value="ADH-like_N"/>
</dbReference>
<dbReference type="PANTHER" id="PTHR43189">
    <property type="entry name" value="ZINC-TYPE ALCOHOL DEHYDROGENASE-LIKE PROTEIN C1198.01-RELATED"/>
    <property type="match status" value="1"/>
</dbReference>
<accession>A0A4R5LVH6</accession>
<dbReference type="OrthoDB" id="9773078at2"/>
<dbReference type="InterPro" id="IPR020843">
    <property type="entry name" value="ER"/>
</dbReference>
<gene>
    <name evidence="3" type="ORF">E2F43_03745</name>
</gene>
<dbReference type="InterPro" id="IPR036291">
    <property type="entry name" value="NAD(P)-bd_dom_sf"/>
</dbReference>
<dbReference type="SUPFAM" id="SSF50129">
    <property type="entry name" value="GroES-like"/>
    <property type="match status" value="1"/>
</dbReference>
<evidence type="ECO:0000313" key="4">
    <source>
        <dbReference type="Proteomes" id="UP000295554"/>
    </source>
</evidence>
<dbReference type="InterPro" id="IPR013149">
    <property type="entry name" value="ADH-like_C"/>
</dbReference>
<evidence type="ECO:0000256" key="1">
    <source>
        <dbReference type="ARBA" id="ARBA00023002"/>
    </source>
</evidence>
<dbReference type="Pfam" id="PF00107">
    <property type="entry name" value="ADH_zinc_N"/>
    <property type="match status" value="1"/>
</dbReference>
<dbReference type="Gene3D" id="3.40.50.720">
    <property type="entry name" value="NAD(P)-binding Rossmann-like Domain"/>
    <property type="match status" value="1"/>
</dbReference>
<dbReference type="AlphaFoldDB" id="A0A4R5LVH6"/>
<keyword evidence="4" id="KW-1185">Reference proteome</keyword>
<dbReference type="EMBL" id="SMSE01000001">
    <property type="protein sequence ID" value="TDG15357.1"/>
    <property type="molecule type" value="Genomic_DNA"/>
</dbReference>
<dbReference type="PANTHER" id="PTHR43189:SF1">
    <property type="entry name" value="ZINC-TYPE ALCOHOL DEHYDROGENASE-LIKE PROTEIN C1198.01"/>
    <property type="match status" value="1"/>
</dbReference>
<feature type="domain" description="Enoyl reductase (ER)" evidence="2">
    <location>
        <begin position="8"/>
        <end position="341"/>
    </location>
</feature>
<dbReference type="SMART" id="SM00829">
    <property type="entry name" value="PKS_ER"/>
    <property type="match status" value="1"/>
</dbReference>
<dbReference type="Proteomes" id="UP000295554">
    <property type="component" value="Unassembled WGS sequence"/>
</dbReference>
<dbReference type="Pfam" id="PF08240">
    <property type="entry name" value="ADH_N"/>
    <property type="match status" value="1"/>
</dbReference>
<evidence type="ECO:0000259" key="2">
    <source>
        <dbReference type="SMART" id="SM00829"/>
    </source>
</evidence>
<dbReference type="Gene3D" id="3.90.180.10">
    <property type="entry name" value="Medium-chain alcohol dehydrogenases, catalytic domain"/>
    <property type="match status" value="1"/>
</dbReference>
<comment type="caution">
    <text evidence="3">The sequence shown here is derived from an EMBL/GenBank/DDBJ whole genome shotgun (WGS) entry which is preliminary data.</text>
</comment>
<evidence type="ECO:0000313" key="3">
    <source>
        <dbReference type="EMBL" id="TDG15357.1"/>
    </source>
</evidence>
<proteinExistence type="predicted"/>
<organism evidence="3 4">
    <name type="scientific">Seongchinamella unica</name>
    <dbReference type="NCBI Taxonomy" id="2547392"/>
    <lineage>
        <taxon>Bacteria</taxon>
        <taxon>Pseudomonadati</taxon>
        <taxon>Pseudomonadota</taxon>
        <taxon>Gammaproteobacteria</taxon>
        <taxon>Cellvibrionales</taxon>
        <taxon>Halieaceae</taxon>
        <taxon>Seongchinamella</taxon>
    </lineage>
</organism>
<dbReference type="SUPFAM" id="SSF51735">
    <property type="entry name" value="NAD(P)-binding Rossmann-fold domains"/>
    <property type="match status" value="1"/>
</dbReference>
<keyword evidence="1" id="KW-0560">Oxidoreductase</keyword>
<sequence>MMKSIMMRDSRVVLEDAPIPEPGSGQVLVKSLACGICGSDLHLVRHSREIFDFYREIGVVPADTNAQDLEINLGHEFCAEIVSFGPDTNQQLAIGSRVTAVPMLLGEQGQLGVGVTPGVPGAYSEYFLLEEALLLPVPDALPNEAAALVEPLAVGLHAVNHAQPEADEVALVAGCGPIGLACIAALKHLGVKTIVASDPLATGRNNAAAFGATHVADPGAQDEMALATELAGDRRLVVLECVGLPRMIPDFIQRTPEQACIVFTGLHTEPVPFNPAHATVKQLNLKFSYYYEPEEYAACLQVLTGGNIPWQRMITGTVGINHVPDAFATLMQRNEHVKVIIEPFSNHQLRAYR</sequence>
<protein>
    <submittedName>
        <fullName evidence="3">Alcohol dehydrogenase</fullName>
    </submittedName>
</protein>